<reference evidence="3" key="1">
    <citation type="submission" date="2018-05" db="EMBL/GenBank/DDBJ databases">
        <authorList>
            <person name="Lanie J.A."/>
            <person name="Ng W.-L."/>
            <person name="Kazmierczak K.M."/>
            <person name="Andrzejewski T.M."/>
            <person name="Davidsen T.M."/>
            <person name="Wayne K.J."/>
            <person name="Tettelin H."/>
            <person name="Glass J.I."/>
            <person name="Rusch D."/>
            <person name="Podicherti R."/>
            <person name="Tsui H.-C.T."/>
            <person name="Winkler M.E."/>
        </authorList>
    </citation>
    <scope>NUCLEOTIDE SEQUENCE</scope>
</reference>
<keyword evidence="1" id="KW-0479">Metal-binding</keyword>
<dbReference type="Pfam" id="PF01663">
    <property type="entry name" value="Phosphodiest"/>
    <property type="match status" value="1"/>
</dbReference>
<dbReference type="GO" id="GO:0008484">
    <property type="term" value="F:sulfuric ester hydrolase activity"/>
    <property type="evidence" value="ECO:0007669"/>
    <property type="project" value="TreeGrafter"/>
</dbReference>
<evidence type="ECO:0000256" key="1">
    <source>
        <dbReference type="ARBA" id="ARBA00022723"/>
    </source>
</evidence>
<dbReference type="AlphaFoldDB" id="A0A382B6M5"/>
<dbReference type="SUPFAM" id="SSF53649">
    <property type="entry name" value="Alkaline phosphatase-like"/>
    <property type="match status" value="1"/>
</dbReference>
<dbReference type="EMBL" id="UINC01028341">
    <property type="protein sequence ID" value="SVB09161.1"/>
    <property type="molecule type" value="Genomic_DNA"/>
</dbReference>
<dbReference type="InterPro" id="IPR002591">
    <property type="entry name" value="Phosphodiest/P_Trfase"/>
</dbReference>
<dbReference type="PANTHER" id="PTHR45953:SF1">
    <property type="entry name" value="IDURONATE 2-SULFATASE"/>
    <property type="match status" value="1"/>
</dbReference>
<proteinExistence type="predicted"/>
<dbReference type="InterPro" id="IPR017850">
    <property type="entry name" value="Alkaline_phosphatase_core_sf"/>
</dbReference>
<evidence type="ECO:0008006" key="4">
    <source>
        <dbReference type="Google" id="ProtNLM"/>
    </source>
</evidence>
<gene>
    <name evidence="3" type="ORF">METZ01_LOCUS162015</name>
</gene>
<dbReference type="GO" id="GO:0005737">
    <property type="term" value="C:cytoplasm"/>
    <property type="evidence" value="ECO:0007669"/>
    <property type="project" value="TreeGrafter"/>
</dbReference>
<evidence type="ECO:0000313" key="3">
    <source>
        <dbReference type="EMBL" id="SVB09161.1"/>
    </source>
</evidence>
<organism evidence="3">
    <name type="scientific">marine metagenome</name>
    <dbReference type="NCBI Taxonomy" id="408172"/>
    <lineage>
        <taxon>unclassified sequences</taxon>
        <taxon>metagenomes</taxon>
        <taxon>ecological metagenomes</taxon>
    </lineage>
</organism>
<name>A0A382B6M5_9ZZZZ</name>
<keyword evidence="2" id="KW-0378">Hydrolase</keyword>
<dbReference type="PANTHER" id="PTHR45953">
    <property type="entry name" value="IDURONATE 2-SULFATASE"/>
    <property type="match status" value="1"/>
</dbReference>
<dbReference type="Gene3D" id="3.40.720.10">
    <property type="entry name" value="Alkaline Phosphatase, subunit A"/>
    <property type="match status" value="1"/>
</dbReference>
<sequence length="397" mass="44535">MISIDSLRLDHVGRAAQSRVHTPRFDRLADGFAFSECCFSVSSATRPVHTSLVTGLYPFEHGIQGQQDGRVRQGAPRLFRQCSEGGFDVGLFSEAATIFTGLDLGAPVEALAVDASSGLEQVRRWLQRDDRFGHRCLFLHYWSAHTPYGAADGRALGETAALLRQGRLEEVHGRYRRTVEDVFENKVAPLLETLDLGRWSVLLFGDHGESWTPEEFYHGMTVRNSVLRVPLYLHVPYSGNPQPGDGGVVSLVDLYATVCGLLGLPRQDDGFGIDLLGGDSHRAMRMAEIRPGRDAGQDWVDTRAEQGMENQPQAPLRWCVFDDRYRLHGENEDWRLETQWTELPVGTDTDLLAAPYLRAWKAFRTESKWLQRPLAEGPMSAAEEDALRRRLQALGYL</sequence>
<accession>A0A382B6M5</accession>
<dbReference type="GO" id="GO:0046872">
    <property type="term" value="F:metal ion binding"/>
    <property type="evidence" value="ECO:0007669"/>
    <property type="project" value="UniProtKB-KW"/>
</dbReference>
<evidence type="ECO:0000256" key="2">
    <source>
        <dbReference type="ARBA" id="ARBA00022801"/>
    </source>
</evidence>
<protein>
    <recommendedName>
        <fullName evidence="4">Sulfatase N-terminal domain-containing protein</fullName>
    </recommendedName>
</protein>